<reference evidence="2 3" key="1">
    <citation type="journal article" date="2023" name="ISME J.">
        <title>Cultivation and genomic characterization of novel and ubiquitous marine nitrite-oxidizing bacteria from the Nitrospirales.</title>
        <authorList>
            <person name="Mueller A.J."/>
            <person name="Daebeler A."/>
            <person name="Herbold C.W."/>
            <person name="Kirkegaard R.H."/>
            <person name="Daims H."/>
        </authorList>
    </citation>
    <scope>NUCLEOTIDE SEQUENCE [LARGE SCALE GENOMIC DNA]</scope>
    <source>
        <strain evidence="2 3">EB</strain>
    </source>
</reference>
<dbReference type="SUPFAM" id="SSF51445">
    <property type="entry name" value="(Trans)glycosidases"/>
    <property type="match status" value="1"/>
</dbReference>
<accession>A0ABU3K7K7</accession>
<dbReference type="EMBL" id="JAQOUE010000001">
    <property type="protein sequence ID" value="MDT7042391.1"/>
    <property type="molecule type" value="Genomic_DNA"/>
</dbReference>
<name>A0ABU3K7K7_9BACT</name>
<dbReference type="InterPro" id="IPR017853">
    <property type="entry name" value="GH"/>
</dbReference>
<comment type="caution">
    <text evidence="2">The sequence shown here is derived from an EMBL/GenBank/DDBJ whole genome shotgun (WGS) entry which is preliminary data.</text>
</comment>
<evidence type="ECO:0000259" key="1">
    <source>
        <dbReference type="SMART" id="SM00642"/>
    </source>
</evidence>
<dbReference type="Proteomes" id="UP001250932">
    <property type="component" value="Unassembled WGS sequence"/>
</dbReference>
<keyword evidence="2" id="KW-0378">Hydrolase</keyword>
<proteinExistence type="predicted"/>
<dbReference type="RefSeq" id="WP_313832789.1">
    <property type="nucleotide sequence ID" value="NZ_JAQOUE010000001.1"/>
</dbReference>
<dbReference type="SMART" id="SM00642">
    <property type="entry name" value="Aamy"/>
    <property type="match status" value="1"/>
</dbReference>
<gene>
    <name evidence="2" type="ORF">PPG34_08505</name>
</gene>
<evidence type="ECO:0000313" key="3">
    <source>
        <dbReference type="Proteomes" id="UP001250932"/>
    </source>
</evidence>
<keyword evidence="3" id="KW-1185">Reference proteome</keyword>
<dbReference type="PANTHER" id="PTHR47786">
    <property type="entry name" value="ALPHA-1,4-GLUCAN:MALTOSE-1-PHOSPHATE MALTOSYLTRANSFERASE"/>
    <property type="match status" value="1"/>
</dbReference>
<dbReference type="GO" id="GO:0016787">
    <property type="term" value="F:hydrolase activity"/>
    <property type="evidence" value="ECO:0007669"/>
    <property type="project" value="UniProtKB-KW"/>
</dbReference>
<organism evidence="2 3">
    <name type="scientific">Candidatus Nitronereus thalassa</name>
    <dbReference type="NCBI Taxonomy" id="3020898"/>
    <lineage>
        <taxon>Bacteria</taxon>
        <taxon>Pseudomonadati</taxon>
        <taxon>Nitrospirota</taxon>
        <taxon>Nitrospiria</taxon>
        <taxon>Nitrospirales</taxon>
        <taxon>Nitrospiraceae</taxon>
        <taxon>Candidatus Nitronereus</taxon>
    </lineage>
</organism>
<dbReference type="Gene3D" id="3.20.20.80">
    <property type="entry name" value="Glycosidases"/>
    <property type="match status" value="1"/>
</dbReference>
<dbReference type="PANTHER" id="PTHR47786:SF2">
    <property type="entry name" value="GLYCOSYL HYDROLASE FAMILY 13 CATALYTIC DOMAIN-CONTAINING PROTEIN"/>
    <property type="match status" value="1"/>
</dbReference>
<protein>
    <submittedName>
        <fullName evidence="2">Alpha-amylase family glycosyl hydrolase</fullName>
    </submittedName>
</protein>
<evidence type="ECO:0000313" key="2">
    <source>
        <dbReference type="EMBL" id="MDT7042391.1"/>
    </source>
</evidence>
<feature type="domain" description="Glycosyl hydrolase family 13 catalytic" evidence="1">
    <location>
        <begin position="11"/>
        <end position="379"/>
    </location>
</feature>
<dbReference type="CDD" id="cd11347">
    <property type="entry name" value="AmyAc_1"/>
    <property type="match status" value="1"/>
</dbReference>
<sequence length="501" mass="58397">MNTSSPRPSLRTHPHLYEIPTWVWLGELSRKYGRLIRLGNVPDQEWDTLAAKGFDCIWLMGMWQRSQASRSIATADAELRKDYDRTLPDWKPTDVVGSPYAIHAYRPDSSFGTWADLDHVLDQLHHRGMKLILDFVPNHTGLDHDWVSSHPEFYIQGTARDYENSPSDFLPIERQPHTQYLAHGKDPYFPPWTDTLQLNYAHEPTRQALLQKLQHIAQHCDGVRCDMAMLVLNNVFKNTWAHVLPEYPTPAQEFWAEATHMLPEFIWIAEVYWDLEWELQQLGFDFTYDKRLYDRFRHSPPQDIALHLTADVAYQNRLVRFLENHDEPRSAKTFGIERLPAFVTLAGTLPGMRMYFQGQLEGAKIRTPVQLGRRRDESINQDIMTLYERLLLITNEEVFHNREWRLLSTRPAGNETFQNLIAYQWQSSTAWKIVIVNVSDVLSQGHVELSEVLPSSYRGYCFVDQLTRKRFTYAYGLLAKQGLPILLDPFSAHIFDVSIET</sequence>
<dbReference type="Pfam" id="PF00128">
    <property type="entry name" value="Alpha-amylase"/>
    <property type="match status" value="1"/>
</dbReference>
<dbReference type="InterPro" id="IPR006047">
    <property type="entry name" value="GH13_cat_dom"/>
</dbReference>